<name>A0A2Z6MJQ0_TRISU</name>
<reference evidence="3" key="1">
    <citation type="journal article" date="2017" name="Front. Plant Sci.">
        <title>Climate Clever Clovers: New Paradigm to Reduce the Environmental Footprint of Ruminants by Breeding Low Methanogenic Forages Utilizing Haplotype Variation.</title>
        <authorList>
            <person name="Kaur P."/>
            <person name="Appels R."/>
            <person name="Bayer P.E."/>
            <person name="Keeble-Gagnere G."/>
            <person name="Wang J."/>
            <person name="Hirakawa H."/>
            <person name="Shirasawa K."/>
            <person name="Vercoe P."/>
            <person name="Stefanova K."/>
            <person name="Durmic Z."/>
            <person name="Nichols P."/>
            <person name="Revell C."/>
            <person name="Isobe S.N."/>
            <person name="Edwards D."/>
            <person name="Erskine W."/>
        </authorList>
    </citation>
    <scope>NUCLEOTIDE SEQUENCE [LARGE SCALE GENOMIC DNA]</scope>
    <source>
        <strain evidence="3">cv. Daliak</strain>
    </source>
</reference>
<dbReference type="OrthoDB" id="1436446at2759"/>
<accession>A0A2Z6MJQ0</accession>
<dbReference type="Proteomes" id="UP000242715">
    <property type="component" value="Unassembled WGS sequence"/>
</dbReference>
<dbReference type="PANTHER" id="PTHR48006:SF62">
    <property type="entry name" value="LEUCINE-RICH REPEAT TRANSMEMBRANE PROTEIN KINASE"/>
    <property type="match status" value="1"/>
</dbReference>
<dbReference type="EMBL" id="DF973505">
    <property type="protein sequence ID" value="GAU32794.1"/>
    <property type="molecule type" value="Genomic_DNA"/>
</dbReference>
<evidence type="ECO:0000256" key="1">
    <source>
        <dbReference type="ARBA" id="ARBA00004479"/>
    </source>
</evidence>
<keyword evidence="3" id="KW-1185">Reference proteome</keyword>
<evidence type="ECO:0008006" key="4">
    <source>
        <dbReference type="Google" id="ProtNLM"/>
    </source>
</evidence>
<protein>
    <recommendedName>
        <fullName evidence="4">Leucine-rich repeat-containing N-terminal plant-type domain-containing protein</fullName>
    </recommendedName>
</protein>
<gene>
    <name evidence="2" type="ORF">TSUD_152430</name>
</gene>
<sequence length="84" mass="8995">MFITVVGINVSLNCEQEPWHELPDGVSTSGDWKPDSSLGINALSGELPKELGNLTQLISLAFGDNKLSGSLPSEIGKLVKLEQM</sequence>
<evidence type="ECO:0000313" key="2">
    <source>
        <dbReference type="EMBL" id="GAU32794.1"/>
    </source>
</evidence>
<dbReference type="InterPro" id="IPR051824">
    <property type="entry name" value="LRR_Rcpt-Like_S/T_Kinase"/>
</dbReference>
<dbReference type="InterPro" id="IPR032675">
    <property type="entry name" value="LRR_dom_sf"/>
</dbReference>
<comment type="subcellular location">
    <subcellularLocation>
        <location evidence="1">Membrane</location>
        <topology evidence="1">Single-pass type I membrane protein</topology>
    </subcellularLocation>
</comment>
<dbReference type="SUPFAM" id="SSF52058">
    <property type="entry name" value="L domain-like"/>
    <property type="match status" value="1"/>
</dbReference>
<dbReference type="PANTHER" id="PTHR48006">
    <property type="entry name" value="LEUCINE-RICH REPEAT-CONTAINING PROTEIN DDB_G0281931-RELATED"/>
    <property type="match status" value="1"/>
</dbReference>
<evidence type="ECO:0000313" key="3">
    <source>
        <dbReference type="Proteomes" id="UP000242715"/>
    </source>
</evidence>
<dbReference type="Gene3D" id="3.80.10.10">
    <property type="entry name" value="Ribonuclease Inhibitor"/>
    <property type="match status" value="1"/>
</dbReference>
<proteinExistence type="predicted"/>
<dbReference type="GO" id="GO:0005886">
    <property type="term" value="C:plasma membrane"/>
    <property type="evidence" value="ECO:0007669"/>
    <property type="project" value="TreeGrafter"/>
</dbReference>
<dbReference type="AlphaFoldDB" id="A0A2Z6MJQ0"/>
<organism evidence="2 3">
    <name type="scientific">Trifolium subterraneum</name>
    <name type="common">Subterranean clover</name>
    <dbReference type="NCBI Taxonomy" id="3900"/>
    <lineage>
        <taxon>Eukaryota</taxon>
        <taxon>Viridiplantae</taxon>
        <taxon>Streptophyta</taxon>
        <taxon>Embryophyta</taxon>
        <taxon>Tracheophyta</taxon>
        <taxon>Spermatophyta</taxon>
        <taxon>Magnoliopsida</taxon>
        <taxon>eudicotyledons</taxon>
        <taxon>Gunneridae</taxon>
        <taxon>Pentapetalae</taxon>
        <taxon>rosids</taxon>
        <taxon>fabids</taxon>
        <taxon>Fabales</taxon>
        <taxon>Fabaceae</taxon>
        <taxon>Papilionoideae</taxon>
        <taxon>50 kb inversion clade</taxon>
        <taxon>NPAAA clade</taxon>
        <taxon>Hologalegina</taxon>
        <taxon>IRL clade</taxon>
        <taxon>Trifolieae</taxon>
        <taxon>Trifolium</taxon>
    </lineage>
</organism>